<dbReference type="PANTHER" id="PTHR23329:SF1">
    <property type="entry name" value="TUFTELIN-INTERACTING PROTEIN 11"/>
    <property type="match status" value="1"/>
</dbReference>
<feature type="domain" description="GCF C-terminal" evidence="1">
    <location>
        <begin position="59"/>
        <end position="105"/>
    </location>
</feature>
<dbReference type="AlphaFoldDB" id="A0ABD0N8T7"/>
<evidence type="ECO:0000313" key="2">
    <source>
        <dbReference type="EMBL" id="KAL0158507.1"/>
    </source>
</evidence>
<feature type="non-terminal residue" evidence="2">
    <location>
        <position position="1"/>
    </location>
</feature>
<feature type="non-terminal residue" evidence="2">
    <location>
        <position position="105"/>
    </location>
</feature>
<accession>A0ABD0N8T7</accession>
<dbReference type="PANTHER" id="PTHR23329">
    <property type="entry name" value="TUFTELIN-INTERACTING PROTEIN 11-RELATED"/>
    <property type="match status" value="1"/>
</dbReference>
<evidence type="ECO:0000313" key="3">
    <source>
        <dbReference type="Proteomes" id="UP001529510"/>
    </source>
</evidence>
<dbReference type="Proteomes" id="UP001529510">
    <property type="component" value="Unassembled WGS sequence"/>
</dbReference>
<proteinExistence type="predicted"/>
<comment type="caution">
    <text evidence="2">The sequence shown here is derived from an EMBL/GenBank/DDBJ whole genome shotgun (WGS) entry which is preliminary data.</text>
</comment>
<reference evidence="2 3" key="1">
    <citation type="submission" date="2024-05" db="EMBL/GenBank/DDBJ databases">
        <title>Genome sequencing and assembly of Indian major carp, Cirrhinus mrigala (Hamilton, 1822).</title>
        <authorList>
            <person name="Mohindra V."/>
            <person name="Chowdhury L.M."/>
            <person name="Lal K."/>
            <person name="Jena J.K."/>
        </authorList>
    </citation>
    <scope>NUCLEOTIDE SEQUENCE [LARGE SCALE GENOMIC DNA]</scope>
    <source>
        <strain evidence="2">CM1030</strain>
        <tissue evidence="2">Blood</tissue>
    </source>
</reference>
<sequence length="105" mass="12035">SARRLQHEKDTVVTLTHESDALQVRLAEEEQSLGRLEQVMNLVDRFEAGDREGSPALSLQECAKIFQQLQTEFYQEYKTLGLGDLAVSVVHPLLKERLRSWDPLK</sequence>
<gene>
    <name evidence="2" type="ORF">M9458_046583</name>
</gene>
<name>A0ABD0N8T7_CIRMR</name>
<dbReference type="InterPro" id="IPR045211">
    <property type="entry name" value="TFP11/STIP/Ntr1"/>
</dbReference>
<dbReference type="InterPro" id="IPR022783">
    <property type="entry name" value="GCFC_dom"/>
</dbReference>
<evidence type="ECO:0000259" key="1">
    <source>
        <dbReference type="Pfam" id="PF07842"/>
    </source>
</evidence>
<protein>
    <recommendedName>
        <fullName evidence="1">GCF C-terminal domain-containing protein</fullName>
    </recommendedName>
</protein>
<dbReference type="EMBL" id="JAMKFB020000023">
    <property type="protein sequence ID" value="KAL0158507.1"/>
    <property type="molecule type" value="Genomic_DNA"/>
</dbReference>
<keyword evidence="3" id="KW-1185">Reference proteome</keyword>
<organism evidence="2 3">
    <name type="scientific">Cirrhinus mrigala</name>
    <name type="common">Mrigala</name>
    <dbReference type="NCBI Taxonomy" id="683832"/>
    <lineage>
        <taxon>Eukaryota</taxon>
        <taxon>Metazoa</taxon>
        <taxon>Chordata</taxon>
        <taxon>Craniata</taxon>
        <taxon>Vertebrata</taxon>
        <taxon>Euteleostomi</taxon>
        <taxon>Actinopterygii</taxon>
        <taxon>Neopterygii</taxon>
        <taxon>Teleostei</taxon>
        <taxon>Ostariophysi</taxon>
        <taxon>Cypriniformes</taxon>
        <taxon>Cyprinidae</taxon>
        <taxon>Labeoninae</taxon>
        <taxon>Labeonini</taxon>
        <taxon>Cirrhinus</taxon>
    </lineage>
</organism>
<dbReference type="Pfam" id="PF07842">
    <property type="entry name" value="GCFC"/>
    <property type="match status" value="1"/>
</dbReference>